<organism evidence="2 3">
    <name type="scientific">Fructobacillus ficulneus</name>
    <dbReference type="NCBI Taxonomy" id="157463"/>
    <lineage>
        <taxon>Bacteria</taxon>
        <taxon>Bacillati</taxon>
        <taxon>Bacillota</taxon>
        <taxon>Bacilli</taxon>
        <taxon>Lactobacillales</taxon>
        <taxon>Lactobacillaceae</taxon>
        <taxon>Fructobacillus</taxon>
    </lineage>
</organism>
<dbReference type="GO" id="GO:0046872">
    <property type="term" value="F:metal ion binding"/>
    <property type="evidence" value="ECO:0007669"/>
    <property type="project" value="InterPro"/>
</dbReference>
<dbReference type="GO" id="GO:0006508">
    <property type="term" value="P:proteolysis"/>
    <property type="evidence" value="ECO:0007669"/>
    <property type="project" value="UniProtKB-KW"/>
</dbReference>
<keyword evidence="3" id="KW-1185">Reference proteome</keyword>
<dbReference type="NCBIfam" id="NF047422">
    <property type="entry name" value="YfmF_fam"/>
    <property type="match status" value="1"/>
</dbReference>
<dbReference type="Gene3D" id="3.30.830.10">
    <property type="entry name" value="Metalloenzyme, LuxS/M16 peptidase-like"/>
    <property type="match status" value="2"/>
</dbReference>
<evidence type="ECO:0000313" key="3">
    <source>
        <dbReference type="Proteomes" id="UP000253891"/>
    </source>
</evidence>
<dbReference type="InterPro" id="IPR007863">
    <property type="entry name" value="Peptidase_M16_C"/>
</dbReference>
<dbReference type="PANTHER" id="PTHR11851:SF186">
    <property type="entry name" value="INACTIVE METALLOPROTEASE YMFF-RELATED"/>
    <property type="match status" value="1"/>
</dbReference>
<name>A0A0K8MIM2_9LACO</name>
<dbReference type="AlphaFoldDB" id="A0A0K8MIM2"/>
<feature type="domain" description="Peptidase M16 C-terminal" evidence="1">
    <location>
        <begin position="181"/>
        <end position="358"/>
    </location>
</feature>
<keyword evidence="2" id="KW-0378">Hydrolase</keyword>
<gene>
    <name evidence="2" type="primary">ymfF</name>
    <name evidence="2" type="ORF">FFIC_280120</name>
</gene>
<evidence type="ECO:0000259" key="1">
    <source>
        <dbReference type="Pfam" id="PF05193"/>
    </source>
</evidence>
<dbReference type="InterPro" id="IPR011249">
    <property type="entry name" value="Metalloenz_LuxS/M16"/>
</dbReference>
<dbReference type="RefSeq" id="WP_061993364.1">
    <property type="nucleotide sequence ID" value="NZ_DF968005.1"/>
</dbReference>
<dbReference type="Pfam" id="PF05193">
    <property type="entry name" value="Peptidase_M16_C"/>
    <property type="match status" value="1"/>
</dbReference>
<dbReference type="GO" id="GO:0008237">
    <property type="term" value="F:metallopeptidase activity"/>
    <property type="evidence" value="ECO:0007669"/>
    <property type="project" value="UniProtKB-KW"/>
</dbReference>
<keyword evidence="2" id="KW-0645">Protease</keyword>
<dbReference type="InterPro" id="IPR050361">
    <property type="entry name" value="MPP/UQCRC_Complex"/>
</dbReference>
<reference evidence="2 3" key="1">
    <citation type="journal article" date="2015" name="BMC Genomics">
        <title>Comparative genomics of Fructobacillus spp. and Leuconostoc spp. reveals niche-specific evolution of Fructobacillus spp.</title>
        <authorList>
            <person name="Endo A."/>
            <person name="Tanizawa Y."/>
            <person name="Tanaka N."/>
            <person name="Maeno S."/>
            <person name="Kumar H."/>
            <person name="Shiwa Y."/>
            <person name="Okada S."/>
            <person name="Yoshikawa H."/>
            <person name="Dicks L."/>
            <person name="Nakagawa J."/>
            <person name="Arita M."/>
        </authorList>
    </citation>
    <scope>NUCLEOTIDE SEQUENCE [LARGE SCALE GENOMIC DNA]</scope>
    <source>
        <strain evidence="2 3">JCM 12225</strain>
    </source>
</reference>
<dbReference type="SUPFAM" id="SSF63411">
    <property type="entry name" value="LuxS/MPP-like metallohydrolase"/>
    <property type="match status" value="2"/>
</dbReference>
<dbReference type="EMBL" id="DF968005">
    <property type="protein sequence ID" value="GAP00009.1"/>
    <property type="molecule type" value="Genomic_DNA"/>
</dbReference>
<keyword evidence="2" id="KW-0482">Metalloprotease</keyword>
<dbReference type="Proteomes" id="UP000253891">
    <property type="component" value="Unassembled WGS sequence"/>
</dbReference>
<evidence type="ECO:0000313" key="2">
    <source>
        <dbReference type="EMBL" id="GAP00009.1"/>
    </source>
</evidence>
<protein>
    <submittedName>
        <fullName evidence="2">Putative metalloprotease</fullName>
    </submittedName>
</protein>
<dbReference type="PANTHER" id="PTHR11851">
    <property type="entry name" value="METALLOPROTEASE"/>
    <property type="match status" value="1"/>
</dbReference>
<accession>A0A0K8MIM2</accession>
<sequence>MKKTTTIAPGISLVHQLSQQFQTINLTITFASKAQKGESAKRALLSYLMAVSSKKYPNQRLVSEALIDNFGAGFQTKVSSLGDLNLLTVSLQIIQPGLLPESADLLVQSLDFLKEMIFNFDWQSSDSQAVLDQEKQNLIQAILGRQDDKVLLALDQAREITFADPAAQESVLGSVEEVRHLSLADLQRAQSAMLNLDQVVVSVVGDVKTADLANIFKSWPWPDNENRQTLTVEKPKLGPELTLNQKKKDLTQAVLVQNYQLHGDQAESHQQNHYATLIFNTIFGASPASRLFTQVREKYSLAYNVSSRYQSDLDLITVVAGFDARNLNKVQDLIRQQINFMQSDDIGSEAVENAKKVLINDYLVRQDSPNFRVVSLAAQSLKQRETSEADFIKGVRAVKTVDVQLIAQRLTPQTTYVLQPE</sequence>
<dbReference type="STRING" id="157463.GCA_001047075_00926"/>
<proteinExistence type="predicted"/>
<dbReference type="OrthoDB" id="9762085at2"/>